<dbReference type="InterPro" id="IPR050300">
    <property type="entry name" value="GDXG_lipolytic_enzyme"/>
</dbReference>
<comment type="similarity">
    <text evidence="1">Belongs to the 'GDXG' lipolytic enzyme family.</text>
</comment>
<reference evidence="4" key="1">
    <citation type="submission" date="2021-02" db="EMBL/GenBank/DDBJ databases">
        <authorList>
            <person name="Syme A R."/>
            <person name="Syme A R."/>
            <person name="Moolhuijzen P."/>
        </authorList>
    </citation>
    <scope>NUCLEOTIDE SEQUENCE</scope>
    <source>
        <strain evidence="4">W1-1</strain>
    </source>
</reference>
<evidence type="ECO:0000256" key="1">
    <source>
        <dbReference type="ARBA" id="ARBA00010515"/>
    </source>
</evidence>
<feature type="domain" description="Alpha/beta hydrolase fold-3" evidence="3">
    <location>
        <begin position="128"/>
        <end position="347"/>
    </location>
</feature>
<dbReference type="InterPro" id="IPR033140">
    <property type="entry name" value="Lipase_GDXG_put_SER_AS"/>
</dbReference>
<organism evidence="4 5">
    <name type="scientific">Pyrenophora teres f. teres</name>
    <dbReference type="NCBI Taxonomy" id="97479"/>
    <lineage>
        <taxon>Eukaryota</taxon>
        <taxon>Fungi</taxon>
        <taxon>Dikarya</taxon>
        <taxon>Ascomycota</taxon>
        <taxon>Pezizomycotina</taxon>
        <taxon>Dothideomycetes</taxon>
        <taxon>Pleosporomycetidae</taxon>
        <taxon>Pleosporales</taxon>
        <taxon>Pleosporineae</taxon>
        <taxon>Pleosporaceae</taxon>
        <taxon>Pyrenophora</taxon>
    </lineage>
</organism>
<evidence type="ECO:0000259" key="3">
    <source>
        <dbReference type="Pfam" id="PF07859"/>
    </source>
</evidence>
<dbReference type="Proteomes" id="UP000472372">
    <property type="component" value="Chromosome 10"/>
</dbReference>
<name>A0A6S6WFV1_9PLEO</name>
<evidence type="ECO:0000256" key="2">
    <source>
        <dbReference type="ARBA" id="ARBA00022801"/>
    </source>
</evidence>
<proteinExistence type="inferred from homology"/>
<dbReference type="Gene3D" id="3.40.50.1820">
    <property type="entry name" value="alpha/beta hydrolase"/>
    <property type="match status" value="1"/>
</dbReference>
<evidence type="ECO:0000313" key="4">
    <source>
        <dbReference type="EMBL" id="CAE7212380.1"/>
    </source>
</evidence>
<accession>A0A6S6WFV1</accession>
<dbReference type="GO" id="GO:0016787">
    <property type="term" value="F:hydrolase activity"/>
    <property type="evidence" value="ECO:0007669"/>
    <property type="project" value="UniProtKB-KW"/>
</dbReference>
<dbReference type="EMBL" id="HG992986">
    <property type="protein sequence ID" value="CAE7212380.1"/>
    <property type="molecule type" value="Genomic_DNA"/>
</dbReference>
<evidence type="ECO:0000313" key="5">
    <source>
        <dbReference type="Proteomes" id="UP000472372"/>
    </source>
</evidence>
<dbReference type="Pfam" id="PF07859">
    <property type="entry name" value="Abhydrolase_3"/>
    <property type="match status" value="1"/>
</dbReference>
<gene>
    <name evidence="4" type="ORF">PTTW11_10293</name>
</gene>
<dbReference type="AlphaFoldDB" id="A0A6S6WFV1"/>
<dbReference type="PANTHER" id="PTHR48081">
    <property type="entry name" value="AB HYDROLASE SUPERFAMILY PROTEIN C4A8.06C"/>
    <property type="match status" value="1"/>
</dbReference>
<dbReference type="PANTHER" id="PTHR48081:SF8">
    <property type="entry name" value="ALPHA_BETA HYDROLASE FOLD-3 DOMAIN-CONTAINING PROTEIN-RELATED"/>
    <property type="match status" value="1"/>
</dbReference>
<dbReference type="PROSITE" id="PS01174">
    <property type="entry name" value="LIPASE_GDXG_SER"/>
    <property type="match status" value="1"/>
</dbReference>
<dbReference type="SUPFAM" id="SSF53474">
    <property type="entry name" value="alpha/beta-Hydrolases"/>
    <property type="match status" value="1"/>
</dbReference>
<keyword evidence="2 4" id="KW-0378">Hydrolase</keyword>
<sequence>MTYLTRQPIKGVYVLGALLFELARTPFYILKYCIASCRPHPTWTLRQAIAVRIVSSALYHFGTVQVETPLLLTPNREKERFVVIKPAKDDAYKGPMRSNKNVVPVEIGATWYPAPLTSGSDTSHVRVVLHIHGGAFVVGDGRTLGTGYMANKFLKYTPATHVLSPQYRLSTLPASETSNAFPAGLQDALTSYLYLIHDLKIPPKNIVVSGDSAGGNLATVLLRYLSEYGSELNLPTPLAALLWSPWIDPSNTSCSYVHDNPNYKTDILSPPFTQWGSIAYAGLSGLQTLSQSYISQKDKTFKCEVPMWVNVGGAEVLYFDVVEWSQKMQEAGNDVQLDIDEYAPHDILAQGNILGFDKEAVEMAKRAGVWLKEHGL</sequence>
<dbReference type="InterPro" id="IPR029058">
    <property type="entry name" value="AB_hydrolase_fold"/>
</dbReference>
<dbReference type="InterPro" id="IPR013094">
    <property type="entry name" value="AB_hydrolase_3"/>
</dbReference>
<protein>
    <submittedName>
        <fullName evidence="4">Alpha beta hydrolase fold-3 domain containing protein</fullName>
    </submittedName>
</protein>